<evidence type="ECO:0000313" key="2">
    <source>
        <dbReference type="EMBL" id="MVW64239.1"/>
    </source>
</evidence>
<sequence length="562" mass="62706">MSSTTKPIEIHASRLCQAIARIGYEPQIALMDIIDNAVAARASDIKVSIFLAKGKTLKNRNSVHKYQIVDNGIGMTDSEISDAFSLGANGKYAPHSLSKYGMGLKSAGLSLGTRIHIVSKKHGAISSRQTFDIDLIEKRDQLVIQVSDLNDTEKNYYARLLSSESGTVVEIDGCERINHQSPSLTVKKLEDHMGVVYASFISKGLSIGVRVCANDDPDFRMISPFDILFREKAKAWDPDEFDYVSPYLLLQEQWKPPLVDGKTVPPIPLVAVAFPQDKLGDPGSPLTEEQQKTVKGYRVSRPNSGFFIYRNDRLIRWGDGLDGLITKDEYNLRIRMDLTEEHDDIFHVDVTKQRLEIDDEIHARLKRVVDDSKTSAKLIMQKCTQFRKKPTGTEGAAFSELSANVPEDDPDEMAHGTPTEESLNRQQSQAQDAESMLSNTAGVEDDSAKFGAKPFAKVRYTSAVNYSHLWTPFRDAKEGVFVCININHPFYTEFMKDLTDNSPERLLLESLIFGAAVGQINTIANLDEVDIDDIKAVFARFHNNCGVYLSGFTAENLNLLDQ</sequence>
<proteinExistence type="predicted"/>
<dbReference type="InterPro" id="IPR036890">
    <property type="entry name" value="HATPase_C_sf"/>
</dbReference>
<keyword evidence="3" id="KW-1185">Reference proteome</keyword>
<name>A0A7X3G5Y9_9BURK</name>
<feature type="compositionally biased region" description="Polar residues" evidence="1">
    <location>
        <begin position="419"/>
        <end position="439"/>
    </location>
</feature>
<evidence type="ECO:0008006" key="4">
    <source>
        <dbReference type="Google" id="ProtNLM"/>
    </source>
</evidence>
<dbReference type="AlphaFoldDB" id="A0A7X3G5Y9"/>
<evidence type="ECO:0000256" key="1">
    <source>
        <dbReference type="SAM" id="MobiDB-lite"/>
    </source>
</evidence>
<comment type="caution">
    <text evidence="2">The sequence shown here is derived from an EMBL/GenBank/DDBJ whole genome shotgun (WGS) entry which is preliminary data.</text>
</comment>
<dbReference type="Gene3D" id="3.30.565.10">
    <property type="entry name" value="Histidine kinase-like ATPase, C-terminal domain"/>
    <property type="match status" value="1"/>
</dbReference>
<gene>
    <name evidence="2" type="ORF">GPY61_30370</name>
</gene>
<dbReference type="SUPFAM" id="SSF55874">
    <property type="entry name" value="ATPase domain of HSP90 chaperone/DNA topoisomerase II/histidine kinase"/>
    <property type="match status" value="1"/>
</dbReference>
<dbReference type="Proteomes" id="UP000443353">
    <property type="component" value="Unassembled WGS sequence"/>
</dbReference>
<dbReference type="EMBL" id="WSES01000012">
    <property type="protein sequence ID" value="MVW64239.1"/>
    <property type="molecule type" value="Genomic_DNA"/>
</dbReference>
<organism evidence="2 3">
    <name type="scientific">Massilia cellulosiltytica</name>
    <dbReference type="NCBI Taxonomy" id="2683234"/>
    <lineage>
        <taxon>Bacteria</taxon>
        <taxon>Pseudomonadati</taxon>
        <taxon>Pseudomonadota</taxon>
        <taxon>Betaproteobacteria</taxon>
        <taxon>Burkholderiales</taxon>
        <taxon>Oxalobacteraceae</taxon>
        <taxon>Telluria group</taxon>
        <taxon>Massilia</taxon>
    </lineage>
</organism>
<protein>
    <recommendedName>
        <fullName evidence="4">ATP-binding protein</fullName>
    </recommendedName>
</protein>
<dbReference type="Pfam" id="PF13589">
    <property type="entry name" value="HATPase_c_3"/>
    <property type="match status" value="1"/>
</dbReference>
<accession>A0A7X3G5Y9</accession>
<feature type="region of interest" description="Disordered" evidence="1">
    <location>
        <begin position="402"/>
        <end position="439"/>
    </location>
</feature>
<dbReference type="RefSeq" id="WP_160410753.1">
    <property type="nucleotide sequence ID" value="NZ_WSES01000012.1"/>
</dbReference>
<reference evidence="2 3" key="1">
    <citation type="submission" date="2019-12" db="EMBL/GenBank/DDBJ databases">
        <authorList>
            <person name="Li C."/>
            <person name="Zhao J."/>
        </authorList>
    </citation>
    <scope>NUCLEOTIDE SEQUENCE [LARGE SCALE GENOMIC DNA]</scope>
    <source>
        <strain evidence="2 3">NEAU-DD11</strain>
    </source>
</reference>
<evidence type="ECO:0000313" key="3">
    <source>
        <dbReference type="Proteomes" id="UP000443353"/>
    </source>
</evidence>